<organism evidence="7 8">
    <name type="scientific">Caulobacter flavus</name>
    <dbReference type="NCBI Taxonomy" id="1679497"/>
    <lineage>
        <taxon>Bacteria</taxon>
        <taxon>Pseudomonadati</taxon>
        <taxon>Pseudomonadota</taxon>
        <taxon>Alphaproteobacteria</taxon>
        <taxon>Caulobacterales</taxon>
        <taxon>Caulobacteraceae</taxon>
        <taxon>Caulobacter</taxon>
    </lineage>
</organism>
<dbReference type="KEGG" id="cfh:C1707_25605"/>
<dbReference type="Gene3D" id="3.40.630.30">
    <property type="match status" value="1"/>
</dbReference>
<keyword evidence="1 5" id="KW-0673">Quorum sensing</keyword>
<dbReference type="AlphaFoldDB" id="A0A2N5CNK1"/>
<reference evidence="6 9" key="2">
    <citation type="submission" date="2018-01" db="EMBL/GenBank/DDBJ databases">
        <title>Complete genome sequence of Caulobacter flavus RHGG3.</title>
        <authorList>
            <person name="Yang E."/>
        </authorList>
    </citation>
    <scope>NUCLEOTIDE SEQUENCE [LARGE SCALE GENOMIC DNA]</scope>
    <source>
        <strain evidence="6 9">RHGG3</strain>
    </source>
</reference>
<evidence type="ECO:0000256" key="2">
    <source>
        <dbReference type="ARBA" id="ARBA00022679"/>
    </source>
</evidence>
<dbReference type="SUPFAM" id="SSF55729">
    <property type="entry name" value="Acyl-CoA N-acyltransferases (Nat)"/>
    <property type="match status" value="1"/>
</dbReference>
<protein>
    <submittedName>
        <fullName evidence="7">N-acyl-L-homoserine lactone synthetase</fullName>
    </submittedName>
</protein>
<dbReference type="EMBL" id="PJRQ01000043">
    <property type="protein sequence ID" value="PLR08079.1"/>
    <property type="molecule type" value="Genomic_DNA"/>
</dbReference>
<keyword evidence="3" id="KW-0949">S-adenosyl-L-methionine</keyword>
<evidence type="ECO:0000313" key="8">
    <source>
        <dbReference type="Proteomes" id="UP000234483"/>
    </source>
</evidence>
<keyword evidence="2" id="KW-0808">Transferase</keyword>
<dbReference type="PANTHER" id="PTHR39322:SF1">
    <property type="entry name" value="ISOVALERYL-HOMOSERINE LACTONE SYNTHASE"/>
    <property type="match status" value="1"/>
</dbReference>
<keyword evidence="9" id="KW-1185">Reference proteome</keyword>
<dbReference type="PROSITE" id="PS51187">
    <property type="entry name" value="AUTOINDUCER_SYNTH_2"/>
    <property type="match status" value="1"/>
</dbReference>
<evidence type="ECO:0000256" key="1">
    <source>
        <dbReference type="ARBA" id="ARBA00022654"/>
    </source>
</evidence>
<dbReference type="InterPro" id="IPR001690">
    <property type="entry name" value="Autoind_synthase"/>
</dbReference>
<evidence type="ECO:0000313" key="7">
    <source>
        <dbReference type="EMBL" id="PLR08079.1"/>
    </source>
</evidence>
<dbReference type="Proteomes" id="UP000234483">
    <property type="component" value="Unassembled WGS sequence"/>
</dbReference>
<evidence type="ECO:0000256" key="5">
    <source>
        <dbReference type="PROSITE-ProRule" id="PRU00533"/>
    </source>
</evidence>
<dbReference type="RefSeq" id="WP_101714914.1">
    <property type="nucleotide sequence ID" value="NZ_CP026100.1"/>
</dbReference>
<reference evidence="7 8" key="1">
    <citation type="submission" date="2017-12" db="EMBL/GenBank/DDBJ databases">
        <title>The genome sequence of Caulobacter flavus CGMCC1 15093.</title>
        <authorList>
            <person name="Gao J."/>
            <person name="Mao X."/>
            <person name="Sun J."/>
        </authorList>
    </citation>
    <scope>NUCLEOTIDE SEQUENCE [LARGE SCALE GENOMIC DNA]</scope>
    <source>
        <strain evidence="7 8">CGMCC1 15093</strain>
    </source>
</reference>
<dbReference type="GO" id="GO:0007165">
    <property type="term" value="P:signal transduction"/>
    <property type="evidence" value="ECO:0007669"/>
    <property type="project" value="TreeGrafter"/>
</dbReference>
<comment type="similarity">
    <text evidence="5">Belongs to the autoinducer synthase family.</text>
</comment>
<accession>A0A2N5CNK1</accession>
<dbReference type="PANTHER" id="PTHR39322">
    <property type="entry name" value="ACYL-HOMOSERINE-LACTONE SYNTHASE"/>
    <property type="match status" value="1"/>
</dbReference>
<evidence type="ECO:0000313" key="9">
    <source>
        <dbReference type="Proteomes" id="UP000281192"/>
    </source>
</evidence>
<evidence type="ECO:0000256" key="4">
    <source>
        <dbReference type="ARBA" id="ARBA00022929"/>
    </source>
</evidence>
<dbReference type="InterPro" id="IPR016181">
    <property type="entry name" value="Acyl_CoA_acyltransferase"/>
</dbReference>
<proteinExistence type="inferred from homology"/>
<keyword evidence="4 5" id="KW-0071">Autoinducer synthesis</keyword>
<gene>
    <name evidence="6" type="ORF">C1707_25605</name>
    <name evidence="7" type="ORF">CFHF_21145</name>
</gene>
<dbReference type="Proteomes" id="UP000281192">
    <property type="component" value="Chromosome"/>
</dbReference>
<dbReference type="GO" id="GO:0016740">
    <property type="term" value="F:transferase activity"/>
    <property type="evidence" value="ECO:0007669"/>
    <property type="project" value="UniProtKB-KW"/>
</dbReference>
<name>A0A2N5CNK1_9CAUL</name>
<sequence length="273" mass="31011">MIHIITCENRHLYGPQLWAMHEERRKQCVEKNGWVDLVVLDGGEVDDYDDSRAIYLLGFDDEMRLEVGLRLRPTDDRCMLADKFAHLIAPDETPKKGHDVWEASRLFTTEAYRAKKGPGRGTRVFEAWAAAMELALVNNVTRFVGMIDMALYPGIMNSPIDTRLVGLPRPYEFGIVAGSEIPLSQELLQRVRESIAIESTVGYHVDELDLRAFGDLAAVQRQVLRAMTPQILPGSERDETLSAEALYRLHDASGQARRIWNDRSRKSEFQLNA</sequence>
<dbReference type="Pfam" id="PF00765">
    <property type="entry name" value="Autoind_synth"/>
    <property type="match status" value="1"/>
</dbReference>
<evidence type="ECO:0000313" key="6">
    <source>
        <dbReference type="EMBL" id="AYV49344.1"/>
    </source>
</evidence>
<dbReference type="OrthoDB" id="6169313at2"/>
<dbReference type="GO" id="GO:0009372">
    <property type="term" value="P:quorum sensing"/>
    <property type="evidence" value="ECO:0007669"/>
    <property type="project" value="UniProtKB-UniRule"/>
</dbReference>
<dbReference type="EMBL" id="CP026100">
    <property type="protein sequence ID" value="AYV49344.1"/>
    <property type="molecule type" value="Genomic_DNA"/>
</dbReference>
<evidence type="ECO:0000256" key="3">
    <source>
        <dbReference type="ARBA" id="ARBA00022691"/>
    </source>
</evidence>